<feature type="transmembrane region" description="Helical" evidence="1">
    <location>
        <begin position="176"/>
        <end position="200"/>
    </location>
</feature>
<evidence type="ECO:0000313" key="3">
    <source>
        <dbReference type="Proteomes" id="UP000527143"/>
    </source>
</evidence>
<feature type="transmembrane region" description="Helical" evidence="1">
    <location>
        <begin position="82"/>
        <end position="110"/>
    </location>
</feature>
<protein>
    <submittedName>
        <fullName evidence="2">Uncharacterized protein</fullName>
    </submittedName>
</protein>
<sequence length="202" mass="20985">MGQLGSLAAIHSGGRYVATSIAVAAIAVAALARLAAFTRLAGFSWLTGFAILTAFAIFAARLAIFTRFALRAGFLRLLLLRLLLLAAIGIELVIAAVHVVALATLLILFFEARAGFAQHPKIVIGELEIIFGVDPVALALRVRGQVLVLFVQLGSVAPRAIVDPAAIALVAATRALLLLTTTAATAAVSLTIVHQGLFVLST</sequence>
<evidence type="ECO:0000256" key="1">
    <source>
        <dbReference type="SAM" id="Phobius"/>
    </source>
</evidence>
<evidence type="ECO:0000313" key="2">
    <source>
        <dbReference type="EMBL" id="MBB5712260.1"/>
    </source>
</evidence>
<keyword evidence="1" id="KW-0812">Transmembrane</keyword>
<proteinExistence type="predicted"/>
<reference evidence="2 3" key="1">
    <citation type="submission" date="2020-08" db="EMBL/GenBank/DDBJ databases">
        <title>Genomic Encyclopedia of Type Strains, Phase IV (KMG-IV): sequencing the most valuable type-strain genomes for metagenomic binning, comparative biology and taxonomic classification.</title>
        <authorList>
            <person name="Goeker M."/>
        </authorList>
    </citation>
    <scope>NUCLEOTIDE SEQUENCE [LARGE SCALE GENOMIC DNA]</scope>
    <source>
        <strain evidence="2 3">DSM 26736</strain>
    </source>
</reference>
<comment type="caution">
    <text evidence="2">The sequence shown here is derived from an EMBL/GenBank/DDBJ whole genome shotgun (WGS) entry which is preliminary data.</text>
</comment>
<keyword evidence="1" id="KW-1133">Transmembrane helix</keyword>
<feature type="transmembrane region" description="Helical" evidence="1">
    <location>
        <begin position="43"/>
        <end position="70"/>
    </location>
</feature>
<accession>A0A840YPI9</accession>
<organism evidence="2 3">
    <name type="scientific">Sphingomonas xinjiangensis</name>
    <dbReference type="NCBI Taxonomy" id="643568"/>
    <lineage>
        <taxon>Bacteria</taxon>
        <taxon>Pseudomonadati</taxon>
        <taxon>Pseudomonadota</taxon>
        <taxon>Alphaproteobacteria</taxon>
        <taxon>Sphingomonadales</taxon>
        <taxon>Sphingomonadaceae</taxon>
        <taxon>Sphingomonas</taxon>
    </lineage>
</organism>
<dbReference type="Proteomes" id="UP000527143">
    <property type="component" value="Unassembled WGS sequence"/>
</dbReference>
<keyword evidence="1" id="KW-0472">Membrane</keyword>
<keyword evidence="3" id="KW-1185">Reference proteome</keyword>
<gene>
    <name evidence="2" type="ORF">FHT02_003517</name>
</gene>
<name>A0A840YPI9_9SPHN</name>
<dbReference type="EMBL" id="JACIJF010000014">
    <property type="protein sequence ID" value="MBB5712260.1"/>
    <property type="molecule type" value="Genomic_DNA"/>
</dbReference>
<feature type="transmembrane region" description="Helical" evidence="1">
    <location>
        <begin position="16"/>
        <end position="37"/>
    </location>
</feature>
<dbReference type="AlphaFoldDB" id="A0A840YPI9"/>